<keyword evidence="2" id="KW-1185">Reference proteome</keyword>
<accession>A0ACB9JVZ9</accession>
<evidence type="ECO:0000313" key="1">
    <source>
        <dbReference type="EMBL" id="KAI3824203.1"/>
    </source>
</evidence>
<comment type="caution">
    <text evidence="1">The sequence shown here is derived from an EMBL/GenBank/DDBJ whole genome shotgun (WGS) entry which is preliminary data.</text>
</comment>
<dbReference type="Proteomes" id="UP001056120">
    <property type="component" value="Linkage Group LG02"/>
</dbReference>
<dbReference type="EMBL" id="CM042019">
    <property type="protein sequence ID" value="KAI3824203.1"/>
    <property type="molecule type" value="Genomic_DNA"/>
</dbReference>
<organism evidence="1 2">
    <name type="scientific">Smallanthus sonchifolius</name>
    <dbReference type="NCBI Taxonomy" id="185202"/>
    <lineage>
        <taxon>Eukaryota</taxon>
        <taxon>Viridiplantae</taxon>
        <taxon>Streptophyta</taxon>
        <taxon>Embryophyta</taxon>
        <taxon>Tracheophyta</taxon>
        <taxon>Spermatophyta</taxon>
        <taxon>Magnoliopsida</taxon>
        <taxon>eudicotyledons</taxon>
        <taxon>Gunneridae</taxon>
        <taxon>Pentapetalae</taxon>
        <taxon>asterids</taxon>
        <taxon>campanulids</taxon>
        <taxon>Asterales</taxon>
        <taxon>Asteraceae</taxon>
        <taxon>Asteroideae</taxon>
        <taxon>Heliantheae alliance</taxon>
        <taxon>Millerieae</taxon>
        <taxon>Smallanthus</taxon>
    </lineage>
</organism>
<sequence length="127" mass="14238">MTSSCIPIPLRSVDYHLFTFLILRLLTVVRSMLLEYGFAEDSSVLPCQNYPLSSGSSSLSSVVWMGGWVRAAGELQVEMDTSHGLGKWTDFEIEVYETGAKVEWDIVEMLIDELVVDVLTWIGGFRV</sequence>
<name>A0ACB9JVZ9_9ASTR</name>
<evidence type="ECO:0000313" key="2">
    <source>
        <dbReference type="Proteomes" id="UP001056120"/>
    </source>
</evidence>
<protein>
    <submittedName>
        <fullName evidence="1">Uncharacterized protein</fullName>
    </submittedName>
</protein>
<proteinExistence type="predicted"/>
<reference evidence="1 2" key="2">
    <citation type="journal article" date="2022" name="Mol. Ecol. Resour.">
        <title>The genomes of chicory, endive, great burdock and yacon provide insights into Asteraceae paleo-polyploidization history and plant inulin production.</title>
        <authorList>
            <person name="Fan W."/>
            <person name="Wang S."/>
            <person name="Wang H."/>
            <person name="Wang A."/>
            <person name="Jiang F."/>
            <person name="Liu H."/>
            <person name="Zhao H."/>
            <person name="Xu D."/>
            <person name="Zhang Y."/>
        </authorList>
    </citation>
    <scope>NUCLEOTIDE SEQUENCE [LARGE SCALE GENOMIC DNA]</scope>
    <source>
        <strain evidence="2">cv. Yunnan</strain>
        <tissue evidence="1">Leaves</tissue>
    </source>
</reference>
<reference evidence="2" key="1">
    <citation type="journal article" date="2022" name="Mol. Ecol. Resour.">
        <title>The genomes of chicory, endive, great burdock and yacon provide insights into Asteraceae palaeo-polyploidization history and plant inulin production.</title>
        <authorList>
            <person name="Fan W."/>
            <person name="Wang S."/>
            <person name="Wang H."/>
            <person name="Wang A."/>
            <person name="Jiang F."/>
            <person name="Liu H."/>
            <person name="Zhao H."/>
            <person name="Xu D."/>
            <person name="Zhang Y."/>
        </authorList>
    </citation>
    <scope>NUCLEOTIDE SEQUENCE [LARGE SCALE GENOMIC DNA]</scope>
    <source>
        <strain evidence="2">cv. Yunnan</strain>
    </source>
</reference>
<gene>
    <name evidence="1" type="ORF">L1987_05653</name>
</gene>